<evidence type="ECO:0000259" key="9">
    <source>
        <dbReference type="SMART" id="SM01403"/>
    </source>
</evidence>
<keyword evidence="4" id="KW-0496">Mitochondrion</keyword>
<dbReference type="Gene3D" id="3.30.70.600">
    <property type="entry name" value="Ribosomal protein S10 domain"/>
    <property type="match status" value="1"/>
</dbReference>
<sequence length="231" mass="26084">MFAVKQAVGSIARRVQSTIKPGSNFSQFTPSWTLLLKQTLSTPEACFSCSSNLAAAAKEKQKEPSPTPNLVEAIPDKSFKKPQEEPPSNFTSEIIGEPDVLYHEIVVESRCSDPAVLRSYTKFITLAAQHLGLTISKNESQRKPHIKRWTVLKSRFVHKKHMVQYEVRTYHQIIGVERLTGSTADTFLEYIQRNLPEGVSMRVQRVRMEKLPEHLLTPPSHDTEADENPSS</sequence>
<feature type="region of interest" description="Disordered" evidence="8">
    <location>
        <begin position="58"/>
        <end position="91"/>
    </location>
</feature>
<keyword evidence="3" id="KW-0689">Ribosomal protein</keyword>
<comment type="caution">
    <text evidence="10">The sequence shown here is derived from an EMBL/GenBank/DDBJ whole genome shotgun (WGS) entry which is preliminary data.</text>
</comment>
<evidence type="ECO:0000256" key="5">
    <source>
        <dbReference type="ARBA" id="ARBA00023274"/>
    </source>
</evidence>
<evidence type="ECO:0000256" key="1">
    <source>
        <dbReference type="ARBA" id="ARBA00004173"/>
    </source>
</evidence>
<evidence type="ECO:0000313" key="10">
    <source>
        <dbReference type="EMBL" id="KAJ1527567.1"/>
    </source>
</evidence>
<name>A0AAV7XS45_9NEOP</name>
<accession>A0AAV7XS45</accession>
<dbReference type="InterPro" id="IPR036838">
    <property type="entry name" value="Ribosomal_uS10_dom_sf"/>
</dbReference>
<keyword evidence="5" id="KW-0687">Ribonucleoprotein</keyword>
<protein>
    <recommendedName>
        <fullName evidence="6">Small ribosomal subunit protein uS10m</fullName>
    </recommendedName>
    <alternativeName>
        <fullName evidence="7">28S ribosomal protein S10, mitochondrial</fullName>
    </alternativeName>
</protein>
<evidence type="ECO:0000256" key="2">
    <source>
        <dbReference type="ARBA" id="ARBA00007102"/>
    </source>
</evidence>
<evidence type="ECO:0000256" key="3">
    <source>
        <dbReference type="ARBA" id="ARBA00022980"/>
    </source>
</evidence>
<feature type="compositionally biased region" description="Basic and acidic residues" evidence="8">
    <location>
        <begin position="74"/>
        <end position="84"/>
    </location>
</feature>
<gene>
    <name evidence="10" type="ORF">ONE63_007532</name>
</gene>
<evidence type="ECO:0000313" key="11">
    <source>
        <dbReference type="Proteomes" id="UP001075354"/>
    </source>
</evidence>
<dbReference type="SMART" id="SM01403">
    <property type="entry name" value="Ribosomal_S10"/>
    <property type="match status" value="1"/>
</dbReference>
<comment type="subcellular location">
    <subcellularLocation>
        <location evidence="1">Mitochondrion</location>
    </subcellularLocation>
</comment>
<dbReference type="AlphaFoldDB" id="A0AAV7XS45"/>
<reference evidence="10" key="1">
    <citation type="submission" date="2022-12" db="EMBL/GenBank/DDBJ databases">
        <title>Chromosome-level genome assembly of the bean flower thrips Megalurothrips usitatus.</title>
        <authorList>
            <person name="Ma L."/>
            <person name="Liu Q."/>
            <person name="Li H."/>
            <person name="Cai W."/>
        </authorList>
    </citation>
    <scope>NUCLEOTIDE SEQUENCE</scope>
    <source>
        <strain evidence="10">Cailab_2022a</strain>
    </source>
</reference>
<evidence type="ECO:0000256" key="8">
    <source>
        <dbReference type="SAM" id="MobiDB-lite"/>
    </source>
</evidence>
<evidence type="ECO:0000256" key="7">
    <source>
        <dbReference type="ARBA" id="ARBA00035544"/>
    </source>
</evidence>
<keyword evidence="11" id="KW-1185">Reference proteome</keyword>
<feature type="domain" description="Small ribosomal subunit protein uS10" evidence="9">
    <location>
        <begin position="106"/>
        <end position="204"/>
    </location>
</feature>
<evidence type="ECO:0000256" key="4">
    <source>
        <dbReference type="ARBA" id="ARBA00023128"/>
    </source>
</evidence>
<organism evidence="10 11">
    <name type="scientific">Megalurothrips usitatus</name>
    <name type="common">bean blossom thrips</name>
    <dbReference type="NCBI Taxonomy" id="439358"/>
    <lineage>
        <taxon>Eukaryota</taxon>
        <taxon>Metazoa</taxon>
        <taxon>Ecdysozoa</taxon>
        <taxon>Arthropoda</taxon>
        <taxon>Hexapoda</taxon>
        <taxon>Insecta</taxon>
        <taxon>Pterygota</taxon>
        <taxon>Neoptera</taxon>
        <taxon>Paraneoptera</taxon>
        <taxon>Thysanoptera</taxon>
        <taxon>Terebrantia</taxon>
        <taxon>Thripoidea</taxon>
        <taxon>Thripidae</taxon>
        <taxon>Megalurothrips</taxon>
    </lineage>
</organism>
<dbReference type="SUPFAM" id="SSF54999">
    <property type="entry name" value="Ribosomal protein S10"/>
    <property type="match status" value="1"/>
</dbReference>
<dbReference type="PANTHER" id="PTHR13334">
    <property type="entry name" value="MITOCHONDRIAL 28S RIBOSOMAL PROTEIN S10"/>
    <property type="match status" value="1"/>
</dbReference>
<dbReference type="Pfam" id="PF00338">
    <property type="entry name" value="Ribosomal_S10"/>
    <property type="match status" value="1"/>
</dbReference>
<dbReference type="InterPro" id="IPR040055">
    <property type="entry name" value="Ribosomal_uS10m"/>
</dbReference>
<dbReference type="GO" id="GO:0005763">
    <property type="term" value="C:mitochondrial small ribosomal subunit"/>
    <property type="evidence" value="ECO:0007669"/>
    <property type="project" value="InterPro"/>
</dbReference>
<feature type="region of interest" description="Disordered" evidence="8">
    <location>
        <begin position="211"/>
        <end position="231"/>
    </location>
</feature>
<dbReference type="Proteomes" id="UP001075354">
    <property type="component" value="Chromosome 5"/>
</dbReference>
<dbReference type="InterPro" id="IPR027486">
    <property type="entry name" value="Ribosomal_uS10_dom"/>
</dbReference>
<evidence type="ECO:0000256" key="6">
    <source>
        <dbReference type="ARBA" id="ARBA00035261"/>
    </source>
</evidence>
<proteinExistence type="inferred from homology"/>
<comment type="similarity">
    <text evidence="2">Belongs to the universal ribosomal protein uS10 family.</text>
</comment>
<dbReference type="EMBL" id="JAPTSV010000005">
    <property type="protein sequence ID" value="KAJ1527567.1"/>
    <property type="molecule type" value="Genomic_DNA"/>
</dbReference>
<dbReference type="PANTHER" id="PTHR13334:SF4">
    <property type="entry name" value="SMALL RIBOSOMAL SUBUNIT PROTEIN US10M"/>
    <property type="match status" value="1"/>
</dbReference>